<dbReference type="PROSITE" id="PS00287">
    <property type="entry name" value="CYSTATIN"/>
    <property type="match status" value="1"/>
</dbReference>
<dbReference type="EMBL" id="LC062719">
    <property type="protein sequence ID" value="BAU61607.1"/>
    <property type="molecule type" value="Genomic_DNA"/>
</dbReference>
<proteinExistence type="predicted"/>
<dbReference type="AlphaFoldDB" id="A0A140JWY0"/>
<dbReference type="InterPro" id="IPR018073">
    <property type="entry name" value="Prot_inh_cystat_CS"/>
</dbReference>
<organism evidence="3">
    <name type="scientific">Gonium pectorale</name>
    <name type="common">Green alga</name>
    <dbReference type="NCBI Taxonomy" id="33097"/>
    <lineage>
        <taxon>Eukaryota</taxon>
        <taxon>Viridiplantae</taxon>
        <taxon>Chlorophyta</taxon>
        <taxon>core chlorophytes</taxon>
        <taxon>Chlorophyceae</taxon>
        <taxon>CS clade</taxon>
        <taxon>Chlamydomonadales</taxon>
        <taxon>Volvocaceae</taxon>
        <taxon>Gonium</taxon>
    </lineage>
</organism>
<dbReference type="InterPro" id="IPR013783">
    <property type="entry name" value="Ig-like_fold"/>
</dbReference>
<feature type="signal peptide" evidence="2">
    <location>
        <begin position="1"/>
        <end position="17"/>
    </location>
</feature>
<sequence>MWTELGIVLYLCIQVFAQDCSLVNIDNTVVELPEGPVVAGRPYNFSIILRDNDLQPVCNLYDPLLAVGCPNSFNENLCTTYSLRPLGDGVYVVSLVLLTFKGAHEPWPPQYNPSARLPDEYFTGGVTFSVVYDEVHVPGSPFPIAVSPAEELSAALSVVNMVDPSVGSSGRMFLVARLYQVTDSYSNWIRNPDLINAISVKSASTGVSFAIQWWQNWWIEILARSEQSGNYSLEVLYQYPDGRAEPLRIQSAKGISFSGSFEVRPGVLEISNFDVKVSNTQIVAGSLYHVTVQSRDRFSNPTPLSDPAQYTTWLEQVQNSSLVTMSLSSGHVQLEPIVNATISPGGLAQWHIRFREATSYRMVITYHGSVMAVLFSADVDVVPGPPSFSKSTFDIKDTFEAGPLLLVARFADEWGNPTLGSANVVVSELKNGAQLLPSFRAVNQEVVYSVNIFRAGAYAVRISLGADALVRNITVIPLRTISLHDSWVSGYGAGSLSAFGPTPVTAGVQYSVWVHAYDIYGNQLHKDSNCCGLQIGGAGPTAVNTDIEEDTGKLGFSYNITVSGNYTVSLATTEGFLHHGFIQVRSAQAQYQRTKMYFPSTAVAGMSFYATVEFTDSFGNPAPVTGVLSVIITGGVQTHTTEVAMNGDCNATISLQLQVASTYAAYGYMNGILLGSTASAIVVIPATPAKAAEAILGAGVDTVRLAYSFYDAYDNMIYVKDLEDGLGIALEPVRPWEANVTFSRSNSMSLSLWYEPSSPQQTLTVIFRGVALHTYNWTSVVPMQEEDLRKRRWRGIVASACGALLLGCSLLICVVTQQVSRHTP</sequence>
<reference evidence="3" key="1">
    <citation type="journal article" date="2016" name="G3 (Bethesda)">
        <title>Sequence of the Gonium pectorale Mating Locus Reveals a Complex and Dynamic History of Changes in Volvocine Algal Mating Haplotypes.</title>
        <authorList>
            <person name="Hamaji T."/>
            <person name="Mogi Y."/>
            <person name="Ferris P.J."/>
            <person name="Mori T."/>
            <person name="Miyagishima S."/>
            <person name="Kabeya Y."/>
            <person name="Nishimura Y."/>
            <person name="Toyoda A."/>
            <person name="Noguchi H."/>
            <person name="Fujiyama A."/>
            <person name="Olson B.J."/>
            <person name="Marriage T.N."/>
            <person name="Nishii I."/>
            <person name="Umen J.G."/>
            <person name="Nozaki H."/>
        </authorList>
    </citation>
    <scope>NUCLEOTIDE SEQUENCE</scope>
    <source>
        <strain evidence="3">K4-F3-4</strain>
    </source>
</reference>
<evidence type="ECO:0000256" key="1">
    <source>
        <dbReference type="SAM" id="Phobius"/>
    </source>
</evidence>
<dbReference type="InterPro" id="IPR014756">
    <property type="entry name" value="Ig_E-set"/>
</dbReference>
<dbReference type="Gene3D" id="2.60.40.10">
    <property type="entry name" value="Immunoglobulins"/>
    <property type="match status" value="1"/>
</dbReference>
<feature type="transmembrane region" description="Helical" evidence="1">
    <location>
        <begin position="793"/>
        <end position="815"/>
    </location>
</feature>
<feature type="chain" id="PRO_5007302939" evidence="2">
    <location>
        <begin position="18"/>
        <end position="824"/>
    </location>
</feature>
<keyword evidence="1" id="KW-1133">Transmembrane helix</keyword>
<keyword evidence="1" id="KW-0472">Membrane</keyword>
<accession>A0A140JWY0</accession>
<dbReference type="SUPFAM" id="SSF81296">
    <property type="entry name" value="E set domains"/>
    <property type="match status" value="1"/>
</dbReference>
<keyword evidence="2" id="KW-0732">Signal</keyword>
<gene>
    <name evidence="3" type="primary">FUS1</name>
</gene>
<keyword evidence="1" id="KW-0812">Transmembrane</keyword>
<evidence type="ECO:0000313" key="3">
    <source>
        <dbReference type="EMBL" id="BAU61607.1"/>
    </source>
</evidence>
<protein>
    <submittedName>
        <fullName evidence="3">Gamete plasma membrane protein</fullName>
    </submittedName>
</protein>
<name>A0A140JWY0_GONPE</name>
<evidence type="ECO:0000256" key="2">
    <source>
        <dbReference type="SAM" id="SignalP"/>
    </source>
</evidence>